<accession>A0A087MFV9</accession>
<name>A0A087MFV9_9GAMM</name>
<dbReference type="PANTHER" id="PTHR34219:SF3">
    <property type="entry name" value="BLL7967 PROTEIN"/>
    <property type="match status" value="1"/>
</dbReference>
<dbReference type="STRING" id="1121014.N788_06875"/>
<dbReference type="OrthoDB" id="9776609at2"/>
<keyword evidence="3" id="KW-1185">Reference proteome</keyword>
<evidence type="ECO:0008006" key="4">
    <source>
        <dbReference type="Google" id="ProtNLM"/>
    </source>
</evidence>
<dbReference type="PANTHER" id="PTHR34219">
    <property type="entry name" value="IRON-REGULATED INNER MEMBRANE PROTEIN-RELATED"/>
    <property type="match status" value="1"/>
</dbReference>
<feature type="transmembrane region" description="Helical" evidence="1">
    <location>
        <begin position="337"/>
        <end position="357"/>
    </location>
</feature>
<feature type="transmembrane region" description="Helical" evidence="1">
    <location>
        <begin position="188"/>
        <end position="215"/>
    </location>
</feature>
<organism evidence="2 3">
    <name type="scientific">Arenimonas donghaensis DSM 18148 = HO3-R19</name>
    <dbReference type="NCBI Taxonomy" id="1121014"/>
    <lineage>
        <taxon>Bacteria</taxon>
        <taxon>Pseudomonadati</taxon>
        <taxon>Pseudomonadota</taxon>
        <taxon>Gammaproteobacteria</taxon>
        <taxon>Lysobacterales</taxon>
        <taxon>Lysobacteraceae</taxon>
        <taxon>Arenimonas</taxon>
    </lineage>
</organism>
<gene>
    <name evidence="2" type="ORF">N788_06875</name>
</gene>
<keyword evidence="1" id="KW-0472">Membrane</keyword>
<keyword evidence="1" id="KW-1133">Transmembrane helix</keyword>
<dbReference type="Proteomes" id="UP000029085">
    <property type="component" value="Unassembled WGS sequence"/>
</dbReference>
<reference evidence="3" key="1">
    <citation type="submission" date="2013-08" db="EMBL/GenBank/DDBJ databases">
        <title>Genome sequencing of Arenimonas donghaensis.</title>
        <authorList>
            <person name="Chen F."/>
            <person name="Wang G."/>
        </authorList>
    </citation>
    <scope>NUCLEOTIDE SEQUENCE [LARGE SCALE GENOMIC DNA]</scope>
    <source>
        <strain evidence="3">HO3-R19</strain>
    </source>
</reference>
<evidence type="ECO:0000256" key="1">
    <source>
        <dbReference type="SAM" id="Phobius"/>
    </source>
</evidence>
<evidence type="ECO:0000313" key="2">
    <source>
        <dbReference type="EMBL" id="KFL35762.1"/>
    </source>
</evidence>
<feature type="transmembrane region" description="Helical" evidence="1">
    <location>
        <begin position="21"/>
        <end position="49"/>
    </location>
</feature>
<dbReference type="Pfam" id="PF03929">
    <property type="entry name" value="PepSY_TM"/>
    <property type="match status" value="1"/>
</dbReference>
<proteinExistence type="predicted"/>
<dbReference type="PATRIC" id="fig|1121014.3.peg.2278"/>
<dbReference type="EMBL" id="AVCJ01000048">
    <property type="protein sequence ID" value="KFL35762.1"/>
    <property type="molecule type" value="Genomic_DNA"/>
</dbReference>
<evidence type="ECO:0000313" key="3">
    <source>
        <dbReference type="Proteomes" id="UP000029085"/>
    </source>
</evidence>
<feature type="transmembrane region" description="Helical" evidence="1">
    <location>
        <begin position="147"/>
        <end position="167"/>
    </location>
</feature>
<protein>
    <recommendedName>
        <fullName evidence="4">PepSY domain-containing protein</fullName>
    </recommendedName>
</protein>
<comment type="caution">
    <text evidence="2">The sequence shown here is derived from an EMBL/GenBank/DDBJ whole genome shotgun (WGS) entry which is preliminary data.</text>
</comment>
<dbReference type="InterPro" id="IPR005625">
    <property type="entry name" value="PepSY-ass_TM"/>
</dbReference>
<dbReference type="AlphaFoldDB" id="A0A087MFV9"/>
<keyword evidence="1" id="KW-0812">Transmembrane</keyword>
<reference evidence="2 3" key="2">
    <citation type="journal article" date="2015" name="Stand. Genomic Sci.">
        <title>High quality draft genomic sequence of Arenimonas donghaensis DSM 18148(T).</title>
        <authorList>
            <person name="Chen F."/>
            <person name="Wang H."/>
            <person name="Cao Y."/>
            <person name="Li X."/>
            <person name="Wang G."/>
        </authorList>
    </citation>
    <scope>NUCLEOTIDE SEQUENCE [LARGE SCALE GENOMIC DNA]</scope>
    <source>
        <strain evidence="2 3">HO3-R19</strain>
    </source>
</reference>
<dbReference type="RefSeq" id="WP_034225292.1">
    <property type="nucleotide sequence ID" value="NZ_AVCJ01000048.1"/>
</dbReference>
<sequence>MAPRQATPRPPGRFGRRVRAVVSWLHLWLGLVAGTLFALVALAGSVLVFHTELLVAGEPRLAAHEPIADGAVMGRLLHQWSPHGLTVLDLPRDDLPVWQAYFADGRRAYFAPEDGELLLVRSHHDDGLMWLHHWHVELLGGPVGKEVLGVAGWVAMFLLLGGLYLWWPRPGRLGEHLRWRKGPPARRWLSWHRSTGAIALPLLVLATLTGLGMIYHAGFRAVIVGALGAAPAPVAATPAVTPAATDWTRALAQARAALPGSRLARVAVPAAGTTTVSFRGQAVGEWHPVGRSVVVVTRDGRQVLLRHDATADRAGARLTNAIYPLHVAAVGGLPMKLAMVAAGLLPGFLLVTGFLFWRRRRARRQGTRAAGTPGG</sequence>